<keyword evidence="1" id="KW-0812">Transmembrane</keyword>
<proteinExistence type="predicted"/>
<dbReference type="AlphaFoldDB" id="A0A0K9NRN0"/>
<keyword evidence="1" id="KW-0472">Membrane</keyword>
<keyword evidence="1" id="KW-1133">Transmembrane helix</keyword>
<dbReference type="PANTHER" id="PTHR34656:SF1">
    <property type="entry name" value="PYRROLINE-5-CARBOXYLATE REDUCTASE"/>
    <property type="match status" value="1"/>
</dbReference>
<feature type="transmembrane region" description="Helical" evidence="1">
    <location>
        <begin position="147"/>
        <end position="173"/>
    </location>
</feature>
<dbReference type="OMA" id="PWGLSAW"/>
<evidence type="ECO:0008006" key="4">
    <source>
        <dbReference type="Google" id="ProtNLM"/>
    </source>
</evidence>
<comment type="caution">
    <text evidence="2">The sequence shown here is derived from an EMBL/GenBank/DDBJ whole genome shotgun (WGS) entry which is preliminary data.</text>
</comment>
<sequence>MSDEQLNLPCRSILATALRKRRTWVALFLLAYALIISSSWNILLSIQTWYNNTIAASVGVNGANGQGSGGGSSNSSNLMTSWWPAVYASVLYGALFGVTAMLATAAVALPATLVTWITVLVLLAFAGKPQWKLVREGRNVTRDIAGIAFKILIREGNIVAAICAVMSFFLLLWRKSPSLGKDDGITSVV</sequence>
<organism evidence="2 3">
    <name type="scientific">Zostera marina</name>
    <name type="common">Eelgrass</name>
    <dbReference type="NCBI Taxonomy" id="29655"/>
    <lineage>
        <taxon>Eukaryota</taxon>
        <taxon>Viridiplantae</taxon>
        <taxon>Streptophyta</taxon>
        <taxon>Embryophyta</taxon>
        <taxon>Tracheophyta</taxon>
        <taxon>Spermatophyta</taxon>
        <taxon>Magnoliopsida</taxon>
        <taxon>Liliopsida</taxon>
        <taxon>Zosteraceae</taxon>
        <taxon>Zostera</taxon>
    </lineage>
</organism>
<protein>
    <recommendedName>
        <fullName evidence="4">Pyrroline-5-carboxylate reductase</fullName>
    </recommendedName>
</protein>
<name>A0A0K9NRN0_ZOSMR</name>
<feature type="transmembrane region" description="Helical" evidence="1">
    <location>
        <begin position="107"/>
        <end position="127"/>
    </location>
</feature>
<dbReference type="Proteomes" id="UP000036987">
    <property type="component" value="Unassembled WGS sequence"/>
</dbReference>
<feature type="transmembrane region" description="Helical" evidence="1">
    <location>
        <begin position="24"/>
        <end position="43"/>
    </location>
</feature>
<feature type="transmembrane region" description="Helical" evidence="1">
    <location>
        <begin position="82"/>
        <end position="100"/>
    </location>
</feature>
<evidence type="ECO:0000313" key="3">
    <source>
        <dbReference type="Proteomes" id="UP000036987"/>
    </source>
</evidence>
<evidence type="ECO:0000256" key="1">
    <source>
        <dbReference type="SAM" id="Phobius"/>
    </source>
</evidence>
<dbReference type="EMBL" id="LFYR01001898">
    <property type="protein sequence ID" value="KMZ58727.1"/>
    <property type="molecule type" value="Genomic_DNA"/>
</dbReference>
<gene>
    <name evidence="2" type="ORF">ZOSMA_74G00700</name>
</gene>
<accession>A0A0K9NRN0</accession>
<reference evidence="3" key="1">
    <citation type="journal article" date="2016" name="Nature">
        <title>The genome of the seagrass Zostera marina reveals angiosperm adaptation to the sea.</title>
        <authorList>
            <person name="Olsen J.L."/>
            <person name="Rouze P."/>
            <person name="Verhelst B."/>
            <person name="Lin Y.-C."/>
            <person name="Bayer T."/>
            <person name="Collen J."/>
            <person name="Dattolo E."/>
            <person name="De Paoli E."/>
            <person name="Dittami S."/>
            <person name="Maumus F."/>
            <person name="Michel G."/>
            <person name="Kersting A."/>
            <person name="Lauritano C."/>
            <person name="Lohaus R."/>
            <person name="Toepel M."/>
            <person name="Tonon T."/>
            <person name="Vanneste K."/>
            <person name="Amirebrahimi M."/>
            <person name="Brakel J."/>
            <person name="Bostroem C."/>
            <person name="Chovatia M."/>
            <person name="Grimwood J."/>
            <person name="Jenkins J.W."/>
            <person name="Jueterbock A."/>
            <person name="Mraz A."/>
            <person name="Stam W.T."/>
            <person name="Tice H."/>
            <person name="Bornberg-Bauer E."/>
            <person name="Green P.J."/>
            <person name="Pearson G.A."/>
            <person name="Procaccini G."/>
            <person name="Duarte C.M."/>
            <person name="Schmutz J."/>
            <person name="Reusch T.B.H."/>
            <person name="Van de Peer Y."/>
        </authorList>
    </citation>
    <scope>NUCLEOTIDE SEQUENCE [LARGE SCALE GENOMIC DNA]</scope>
    <source>
        <strain evidence="3">cv. Finnish</strain>
    </source>
</reference>
<dbReference type="OrthoDB" id="1929829at2759"/>
<keyword evidence="3" id="KW-1185">Reference proteome</keyword>
<evidence type="ECO:0000313" key="2">
    <source>
        <dbReference type="EMBL" id="KMZ58727.1"/>
    </source>
</evidence>
<dbReference type="PANTHER" id="PTHR34656">
    <property type="entry name" value="PYRROLINE-5-CARBOXYLATE REDUCTASE"/>
    <property type="match status" value="1"/>
</dbReference>